<dbReference type="SMART" id="SM00276">
    <property type="entry name" value="GLECT"/>
    <property type="match status" value="1"/>
</dbReference>
<dbReference type="EMBL" id="AHAT01022325">
    <property type="status" value="NOT_ANNOTATED_CDS"/>
    <property type="molecule type" value="Genomic_DNA"/>
</dbReference>
<dbReference type="FunFam" id="2.60.120.200:FF:000046">
    <property type="entry name" value="Galectin"/>
    <property type="match status" value="1"/>
</dbReference>
<dbReference type="InterPro" id="IPR001079">
    <property type="entry name" value="Galectin_CRD"/>
</dbReference>
<dbReference type="PROSITE" id="PS51304">
    <property type="entry name" value="GALECTIN"/>
    <property type="match status" value="1"/>
</dbReference>
<sequence length="144" mass="15827">MAENDKVQNDGVYVGEIKGGLKPSMRLIVMGIVNQQPKSIAVALACHPQDPDTDVGLQVTVCFHDRAILRNAKVSGEWGVMEKNIPYFPFAAGEAFKMEILCEHQRFRILVDGQPLCGFSYRVQPLASLTALHVSGDMQLTKVA</sequence>
<dbReference type="GeneTree" id="ENSGT00940000164928"/>
<evidence type="ECO:0000256" key="2">
    <source>
        <dbReference type="ARBA" id="ARBA00022734"/>
    </source>
</evidence>
<keyword evidence="2 3" id="KW-0430">Lectin</keyword>
<evidence type="ECO:0000313" key="5">
    <source>
        <dbReference type="Ensembl" id="ENSLOCP00000017456.1"/>
    </source>
</evidence>
<dbReference type="Proteomes" id="UP000018468">
    <property type="component" value="Linkage group LG7"/>
</dbReference>
<comment type="function">
    <text evidence="1">Does not bind lactose, and may not bind carbohydrates.</text>
</comment>
<dbReference type="FunCoup" id="W5N9Z7">
    <property type="interactions" value="6"/>
</dbReference>
<evidence type="ECO:0000256" key="3">
    <source>
        <dbReference type="RuleBase" id="RU102079"/>
    </source>
</evidence>
<dbReference type="GO" id="GO:0030246">
    <property type="term" value="F:carbohydrate binding"/>
    <property type="evidence" value="ECO:0000318"/>
    <property type="project" value="GO_Central"/>
</dbReference>
<dbReference type="PANTHER" id="PTHR11346">
    <property type="entry name" value="GALECTIN"/>
    <property type="match status" value="1"/>
</dbReference>
<dbReference type="eggNOG" id="KOG3587">
    <property type="taxonomic scope" value="Eukaryota"/>
</dbReference>
<dbReference type="PANTHER" id="PTHR11346:SF86">
    <property type="entry name" value="GALECTIN"/>
    <property type="match status" value="1"/>
</dbReference>
<dbReference type="InParanoid" id="W5N9Z7"/>
<dbReference type="OMA" id="MKLVIMG"/>
<dbReference type="CDD" id="cd00070">
    <property type="entry name" value="GLECT"/>
    <property type="match status" value="1"/>
</dbReference>
<dbReference type="HOGENOM" id="CLU_037794_2_1_1"/>
<dbReference type="SMART" id="SM00908">
    <property type="entry name" value="Gal-bind_lectin"/>
    <property type="match status" value="1"/>
</dbReference>
<evidence type="ECO:0000313" key="6">
    <source>
        <dbReference type="Proteomes" id="UP000018468"/>
    </source>
</evidence>
<dbReference type="Bgee" id="ENSLOCG00000014173">
    <property type="expression patterns" value="Expressed in heart and 11 other cell types or tissues"/>
</dbReference>
<dbReference type="AlphaFoldDB" id="W5N9Z7"/>
<dbReference type="Ensembl" id="ENSLOCT00000017487.1">
    <property type="protein sequence ID" value="ENSLOCP00000017456.1"/>
    <property type="gene ID" value="ENSLOCG00000014173.1"/>
</dbReference>
<keyword evidence="6" id="KW-1185">Reference proteome</keyword>
<evidence type="ECO:0000256" key="1">
    <source>
        <dbReference type="ARBA" id="ARBA00003397"/>
    </source>
</evidence>
<reference evidence="5" key="2">
    <citation type="submission" date="2025-08" db="UniProtKB">
        <authorList>
            <consortium name="Ensembl"/>
        </authorList>
    </citation>
    <scope>IDENTIFICATION</scope>
</reference>
<dbReference type="SUPFAM" id="SSF49899">
    <property type="entry name" value="Concanavalin A-like lectins/glucanases"/>
    <property type="match status" value="1"/>
</dbReference>
<reference evidence="5" key="3">
    <citation type="submission" date="2025-09" db="UniProtKB">
        <authorList>
            <consortium name="Ensembl"/>
        </authorList>
    </citation>
    <scope>IDENTIFICATION</scope>
</reference>
<proteinExistence type="predicted"/>
<protein>
    <recommendedName>
        <fullName evidence="3">Galectin</fullName>
    </recommendedName>
</protein>
<dbReference type="InterPro" id="IPR044156">
    <property type="entry name" value="Galectin-like"/>
</dbReference>
<dbReference type="InterPro" id="IPR013320">
    <property type="entry name" value="ConA-like_dom_sf"/>
</dbReference>
<accession>W5N9Z7</accession>
<feature type="domain" description="Galectin" evidence="4">
    <location>
        <begin position="13"/>
        <end position="144"/>
    </location>
</feature>
<evidence type="ECO:0000259" key="4">
    <source>
        <dbReference type="PROSITE" id="PS51304"/>
    </source>
</evidence>
<name>W5N9Z7_LEPOC</name>
<organism evidence="5 6">
    <name type="scientific">Lepisosteus oculatus</name>
    <name type="common">Spotted gar</name>
    <dbReference type="NCBI Taxonomy" id="7918"/>
    <lineage>
        <taxon>Eukaryota</taxon>
        <taxon>Metazoa</taxon>
        <taxon>Chordata</taxon>
        <taxon>Craniata</taxon>
        <taxon>Vertebrata</taxon>
        <taxon>Euteleostomi</taxon>
        <taxon>Actinopterygii</taxon>
        <taxon>Neopterygii</taxon>
        <taxon>Holostei</taxon>
        <taxon>Semionotiformes</taxon>
        <taxon>Lepisosteidae</taxon>
        <taxon>Lepisosteus</taxon>
    </lineage>
</organism>
<dbReference type="Gene3D" id="2.60.120.200">
    <property type="match status" value="1"/>
</dbReference>
<dbReference type="Pfam" id="PF00337">
    <property type="entry name" value="Gal-bind_lectin"/>
    <property type="match status" value="1"/>
</dbReference>
<reference evidence="6" key="1">
    <citation type="submission" date="2011-12" db="EMBL/GenBank/DDBJ databases">
        <title>The Draft Genome of Lepisosteus oculatus.</title>
        <authorList>
            <consortium name="The Broad Institute Genome Assembly &amp; Analysis Group"/>
            <consortium name="Computational R&amp;D Group"/>
            <consortium name="and Sequencing Platform"/>
            <person name="Di Palma F."/>
            <person name="Alfoldi J."/>
            <person name="Johnson J."/>
            <person name="Berlin A."/>
            <person name="Gnerre S."/>
            <person name="Jaffe D."/>
            <person name="MacCallum I."/>
            <person name="Young S."/>
            <person name="Walker B.J."/>
            <person name="Lander E.S."/>
            <person name="Lindblad-Toh K."/>
        </authorList>
    </citation>
    <scope>NUCLEOTIDE SEQUENCE [LARGE SCALE GENOMIC DNA]</scope>
</reference>